<organism evidence="2 3">
    <name type="scientific">Ensete ventricosum</name>
    <name type="common">Abyssinian banana</name>
    <name type="synonym">Musa ensete</name>
    <dbReference type="NCBI Taxonomy" id="4639"/>
    <lineage>
        <taxon>Eukaryota</taxon>
        <taxon>Viridiplantae</taxon>
        <taxon>Streptophyta</taxon>
        <taxon>Embryophyta</taxon>
        <taxon>Tracheophyta</taxon>
        <taxon>Spermatophyta</taxon>
        <taxon>Magnoliopsida</taxon>
        <taxon>Liliopsida</taxon>
        <taxon>Zingiberales</taxon>
        <taxon>Musaceae</taxon>
        <taxon>Ensete</taxon>
    </lineage>
</organism>
<sequence length="148" mass="16473">MAHYLRPVQMILWAANPPGSRAFTYLSRFRPSRSSPDTAAPPPTAAAAAKEEETTIAKGGFTRSDEAVRGHRIRKKHKVLGLEETLEEKATSDTYHSFLLPRSLILIPPFATLHFASVSLCICIRIDANIRLCRAKATYANALYLCWC</sequence>
<gene>
    <name evidence="2" type="ORF">OPV22_021912</name>
</gene>
<dbReference type="EMBL" id="JAQQAF010000006">
    <property type="protein sequence ID" value="KAJ8478185.1"/>
    <property type="molecule type" value="Genomic_DNA"/>
</dbReference>
<dbReference type="Proteomes" id="UP001222027">
    <property type="component" value="Unassembled WGS sequence"/>
</dbReference>
<comment type="caution">
    <text evidence="2">The sequence shown here is derived from an EMBL/GenBank/DDBJ whole genome shotgun (WGS) entry which is preliminary data.</text>
</comment>
<protein>
    <submittedName>
        <fullName evidence="2">Uncharacterized protein</fullName>
    </submittedName>
</protein>
<accession>A0AAV8QK18</accession>
<proteinExistence type="predicted"/>
<name>A0AAV8QK18_ENSVE</name>
<evidence type="ECO:0000313" key="3">
    <source>
        <dbReference type="Proteomes" id="UP001222027"/>
    </source>
</evidence>
<reference evidence="2 3" key="1">
    <citation type="submission" date="2022-12" db="EMBL/GenBank/DDBJ databases">
        <title>Chromosome-scale assembly of the Ensete ventricosum genome.</title>
        <authorList>
            <person name="Dussert Y."/>
            <person name="Stocks J."/>
            <person name="Wendawek A."/>
            <person name="Woldeyes F."/>
            <person name="Nichols R.A."/>
            <person name="Borrell J.S."/>
        </authorList>
    </citation>
    <scope>NUCLEOTIDE SEQUENCE [LARGE SCALE GENOMIC DNA]</scope>
    <source>
        <strain evidence="3">cv. Maze</strain>
        <tissue evidence="2">Seeds</tissue>
    </source>
</reference>
<evidence type="ECO:0000256" key="1">
    <source>
        <dbReference type="SAM" id="MobiDB-lite"/>
    </source>
</evidence>
<evidence type="ECO:0000313" key="2">
    <source>
        <dbReference type="EMBL" id="KAJ8478185.1"/>
    </source>
</evidence>
<feature type="region of interest" description="Disordered" evidence="1">
    <location>
        <begin position="32"/>
        <end position="52"/>
    </location>
</feature>
<dbReference type="AlphaFoldDB" id="A0AAV8QK18"/>
<keyword evidence="3" id="KW-1185">Reference proteome</keyword>